<proteinExistence type="predicted"/>
<feature type="domain" description="NodB homology" evidence="2">
    <location>
        <begin position="231"/>
        <end position="412"/>
    </location>
</feature>
<dbReference type="PANTHER" id="PTHR10587">
    <property type="entry name" value="GLYCOSYL TRANSFERASE-RELATED"/>
    <property type="match status" value="1"/>
</dbReference>
<feature type="chain" id="PRO_5038417801" evidence="1">
    <location>
        <begin position="24"/>
        <end position="420"/>
    </location>
</feature>
<dbReference type="InterPro" id="IPR011330">
    <property type="entry name" value="Glyco_hydro/deAcase_b/a-brl"/>
</dbReference>
<dbReference type="EMBL" id="DVNB01000021">
    <property type="protein sequence ID" value="HIU56503.1"/>
    <property type="molecule type" value="Genomic_DNA"/>
</dbReference>
<reference evidence="3" key="1">
    <citation type="submission" date="2020-10" db="EMBL/GenBank/DDBJ databases">
        <authorList>
            <person name="Gilroy R."/>
        </authorList>
    </citation>
    <scope>NUCLEOTIDE SEQUENCE</scope>
    <source>
        <strain evidence="3">USAMLcec3-3695</strain>
    </source>
</reference>
<sequence>MKKIAAALAVSAAAALCAANASASGDIIRYCDTSAFINNYPIPCYEINDYCGIYVKDLASYGFSVTFDAAASTVNITRDPNCTSITGIDGVTLPYQMPGAQYAVSGSTNIRVLLDGQETQSYWVDGYMMILLDNMTQYGEKYWDNDSKSLFLTIPDLPQREYAPLEKAKRTYTRVKTPSSMLDFSYYSQFPTEQHDWGFVRVEHDEPSLYDWEKSMVAKFDAYYMDHSKPRAIYLTFDEGYEAGYTPQILDILEKHGIPATFFVTGEYVRSSPELVRRMIDSGFSVGNHTLNHANLAQSSTETIIYEIEALSDKLKYDFGYDEMYYMRPPEGSFNEKTLAIAKDMGYNTILWSFAYYDYDESDQPSTEEAYDMMTRYMHDGAIYLLHAVSSANTNALEGFIQYAIENGYEFRSLDDLCNP</sequence>
<name>A0A9D1M9T0_9FIRM</name>
<protein>
    <submittedName>
        <fullName evidence="3">Polysaccharide deacetylase family protein</fullName>
    </submittedName>
</protein>
<dbReference type="Gene3D" id="3.20.20.370">
    <property type="entry name" value="Glycoside hydrolase/deacetylase"/>
    <property type="match status" value="1"/>
</dbReference>
<evidence type="ECO:0000313" key="4">
    <source>
        <dbReference type="Proteomes" id="UP000824109"/>
    </source>
</evidence>
<dbReference type="PANTHER" id="PTHR10587:SF78">
    <property type="entry name" value="PEPTIDOGLYCAN-N-ACETYLMURAMIC ACID DEACETYLASE PDAA"/>
    <property type="match status" value="1"/>
</dbReference>
<dbReference type="GO" id="GO:0016020">
    <property type="term" value="C:membrane"/>
    <property type="evidence" value="ECO:0007669"/>
    <property type="project" value="TreeGrafter"/>
</dbReference>
<gene>
    <name evidence="3" type="ORF">IAA61_01655</name>
</gene>
<dbReference type="GO" id="GO:0016810">
    <property type="term" value="F:hydrolase activity, acting on carbon-nitrogen (but not peptide) bonds"/>
    <property type="evidence" value="ECO:0007669"/>
    <property type="project" value="InterPro"/>
</dbReference>
<organism evidence="3 4">
    <name type="scientific">Candidatus Ornithomonoglobus merdipullorum</name>
    <dbReference type="NCBI Taxonomy" id="2840895"/>
    <lineage>
        <taxon>Bacteria</taxon>
        <taxon>Bacillati</taxon>
        <taxon>Bacillota</taxon>
        <taxon>Clostridia</taxon>
        <taxon>Candidatus Ornithomonoglobus</taxon>
    </lineage>
</organism>
<dbReference type="PROSITE" id="PS51677">
    <property type="entry name" value="NODB"/>
    <property type="match status" value="1"/>
</dbReference>
<keyword evidence="1" id="KW-0732">Signal</keyword>
<evidence type="ECO:0000256" key="1">
    <source>
        <dbReference type="SAM" id="SignalP"/>
    </source>
</evidence>
<accession>A0A9D1M9T0</accession>
<evidence type="ECO:0000259" key="2">
    <source>
        <dbReference type="PROSITE" id="PS51677"/>
    </source>
</evidence>
<dbReference type="SUPFAM" id="SSF88713">
    <property type="entry name" value="Glycoside hydrolase/deacetylase"/>
    <property type="match status" value="1"/>
</dbReference>
<evidence type="ECO:0000313" key="3">
    <source>
        <dbReference type="EMBL" id="HIU56503.1"/>
    </source>
</evidence>
<dbReference type="Proteomes" id="UP000824109">
    <property type="component" value="Unassembled WGS sequence"/>
</dbReference>
<comment type="caution">
    <text evidence="3">The sequence shown here is derived from an EMBL/GenBank/DDBJ whole genome shotgun (WGS) entry which is preliminary data.</text>
</comment>
<feature type="signal peptide" evidence="1">
    <location>
        <begin position="1"/>
        <end position="23"/>
    </location>
</feature>
<dbReference type="GO" id="GO:0005975">
    <property type="term" value="P:carbohydrate metabolic process"/>
    <property type="evidence" value="ECO:0007669"/>
    <property type="project" value="InterPro"/>
</dbReference>
<reference evidence="3" key="2">
    <citation type="journal article" date="2021" name="PeerJ">
        <title>Extensive microbial diversity within the chicken gut microbiome revealed by metagenomics and culture.</title>
        <authorList>
            <person name="Gilroy R."/>
            <person name="Ravi A."/>
            <person name="Getino M."/>
            <person name="Pursley I."/>
            <person name="Horton D.L."/>
            <person name="Alikhan N.F."/>
            <person name="Baker D."/>
            <person name="Gharbi K."/>
            <person name="Hall N."/>
            <person name="Watson M."/>
            <person name="Adriaenssens E.M."/>
            <person name="Foster-Nyarko E."/>
            <person name="Jarju S."/>
            <person name="Secka A."/>
            <person name="Antonio M."/>
            <person name="Oren A."/>
            <person name="Chaudhuri R.R."/>
            <person name="La Ragione R."/>
            <person name="Hildebrand F."/>
            <person name="Pallen M.J."/>
        </authorList>
    </citation>
    <scope>NUCLEOTIDE SEQUENCE</scope>
    <source>
        <strain evidence="3">USAMLcec3-3695</strain>
    </source>
</reference>
<dbReference type="Pfam" id="PF01522">
    <property type="entry name" value="Polysacc_deac_1"/>
    <property type="match status" value="1"/>
</dbReference>
<dbReference type="InterPro" id="IPR050248">
    <property type="entry name" value="Polysacc_deacetylase_ArnD"/>
</dbReference>
<dbReference type="InterPro" id="IPR002509">
    <property type="entry name" value="NODB_dom"/>
</dbReference>
<dbReference type="AlphaFoldDB" id="A0A9D1M9T0"/>